<keyword evidence="4 5" id="KW-0067">ATP-binding</keyword>
<evidence type="ECO:0000256" key="5">
    <source>
        <dbReference type="PROSITE-ProRule" id="PRU10141"/>
    </source>
</evidence>
<dbReference type="PANTHER" id="PTHR48012">
    <property type="entry name" value="STERILE20-LIKE KINASE, ISOFORM B-RELATED"/>
    <property type="match status" value="1"/>
</dbReference>
<feature type="binding site" evidence="5">
    <location>
        <position position="237"/>
    </location>
    <ligand>
        <name>ATP</name>
        <dbReference type="ChEBI" id="CHEBI:30616"/>
    </ligand>
</feature>
<dbReference type="Gene3D" id="1.10.510.10">
    <property type="entry name" value="Transferase(Phosphotransferase) domain 1"/>
    <property type="match status" value="1"/>
</dbReference>
<reference evidence="9" key="1">
    <citation type="submission" date="2023-06" db="EMBL/GenBank/DDBJ databases">
        <title>Conoideocrella luteorostrata (Hypocreales: Clavicipitaceae), a potential biocontrol fungus for elongate hemlock scale in United States Christmas tree production areas.</title>
        <authorList>
            <person name="Barrett H."/>
            <person name="Lovett B."/>
            <person name="Macias A.M."/>
            <person name="Stajich J.E."/>
            <person name="Kasson M.T."/>
        </authorList>
    </citation>
    <scope>NUCLEOTIDE SEQUENCE</scope>
    <source>
        <strain evidence="9">ARSEF 14590</strain>
    </source>
</reference>
<feature type="domain" description="FHA" evidence="7">
    <location>
        <begin position="76"/>
        <end position="125"/>
    </location>
</feature>
<dbReference type="Pfam" id="PF00069">
    <property type="entry name" value="Pkinase"/>
    <property type="match status" value="1"/>
</dbReference>
<gene>
    <name evidence="9" type="ORF">QQS21_002100</name>
</gene>
<dbReference type="InterPro" id="IPR011009">
    <property type="entry name" value="Kinase-like_dom_sf"/>
</dbReference>
<feature type="region of interest" description="Disordered" evidence="6">
    <location>
        <begin position="480"/>
        <end position="508"/>
    </location>
</feature>
<dbReference type="InterPro" id="IPR008271">
    <property type="entry name" value="Ser/Thr_kinase_AS"/>
</dbReference>
<feature type="region of interest" description="Disordered" evidence="6">
    <location>
        <begin position="544"/>
        <end position="576"/>
    </location>
</feature>
<keyword evidence="3 5" id="KW-0547">Nucleotide-binding</keyword>
<dbReference type="EMBL" id="JASWJB010000024">
    <property type="protein sequence ID" value="KAK2609319.1"/>
    <property type="molecule type" value="Genomic_DNA"/>
</dbReference>
<comment type="caution">
    <text evidence="9">The sequence shown here is derived from an EMBL/GenBank/DDBJ whole genome shotgun (WGS) entry which is preliminary data.</text>
</comment>
<name>A0AAJ0G1J6_9HYPO</name>
<sequence>MAPSTFLMTSEALHIILHSHNSPYRVKDRLIYAQDAFADDTSTNWSESGTPAPDAQDNDVLRFTTDHFPRDYSMGFVFGTDPERCDVLLSPPGTKGFSRRQFAVTFNPQTRVVLLRNLATHGTPVRFADSNEVTGFKSQRVLSSQSQTSIFLPRVKIELLSLIGDGFESEYVQYFNKLASATPNLRQMQLQSSAETTSTSISIAPRRYTLGPKIGQGSYGVVHRATCQQTGEMVAIKCFHTTSHKTNPWMESSLLCSFQHDYIIRFHEFTLREPDGPRLVMELAPLGDIYAQHKLELFSSREAKMVIRQVLQGLNYLHGKKVIHRDVKPGNILVKSRYPIHVKLADFGVSSSGRDEYQTFCGSARYLAPENYDPPYTNKVDIWPIGIIVAELWLGLPKYENREMWANTLDEQISAAKGFLWYFLSQTLQKDPKCRPTAAQCLGLDFLHDLWSAAAPLQQGCLNEAQEPTVLNTNKELPDTAIYQPNHNEPPSPHQGNNDMDAPPDDATERQNTISFLFHQYQELHESASNSTLPSVVPPQAASYCAAEEKEDQSQSHRSPNHGQRHRPPDHKERRIPRWVGPDLKLFYHRDKEITYQPIKKYINMTNYLSIVGADRRLLRKGRKAFRCVLRKGGHFQGTYMSYDDARTFCHDQEINTSQLETIIEACLTSE</sequence>
<evidence type="ECO:0000256" key="3">
    <source>
        <dbReference type="ARBA" id="ARBA00022741"/>
    </source>
</evidence>
<accession>A0AAJ0G1J6</accession>
<dbReference type="PROSITE" id="PS50006">
    <property type="entry name" value="FHA_DOMAIN"/>
    <property type="match status" value="1"/>
</dbReference>
<evidence type="ECO:0000256" key="6">
    <source>
        <dbReference type="SAM" id="MobiDB-lite"/>
    </source>
</evidence>
<proteinExistence type="inferred from homology"/>
<keyword evidence="10" id="KW-1185">Reference proteome</keyword>
<dbReference type="InterPro" id="IPR000719">
    <property type="entry name" value="Prot_kinase_dom"/>
</dbReference>
<dbReference type="GO" id="GO:0004674">
    <property type="term" value="F:protein serine/threonine kinase activity"/>
    <property type="evidence" value="ECO:0007669"/>
    <property type="project" value="UniProtKB-EC"/>
</dbReference>
<dbReference type="PROSITE" id="PS00107">
    <property type="entry name" value="PROTEIN_KINASE_ATP"/>
    <property type="match status" value="1"/>
</dbReference>
<feature type="domain" description="Protein kinase" evidence="8">
    <location>
        <begin position="208"/>
        <end position="447"/>
    </location>
</feature>
<evidence type="ECO:0000256" key="1">
    <source>
        <dbReference type="ARBA" id="ARBA00005575"/>
    </source>
</evidence>
<dbReference type="InterPro" id="IPR000253">
    <property type="entry name" value="FHA_dom"/>
</dbReference>
<evidence type="ECO:0000259" key="7">
    <source>
        <dbReference type="PROSITE" id="PS50006"/>
    </source>
</evidence>
<protein>
    <recommendedName>
        <fullName evidence="2">non-specific serine/threonine protein kinase</fullName>
        <ecNumber evidence="2">2.7.11.1</ecNumber>
    </recommendedName>
</protein>
<dbReference type="PROSITE" id="PS00108">
    <property type="entry name" value="PROTEIN_KINASE_ST"/>
    <property type="match status" value="1"/>
</dbReference>
<dbReference type="GO" id="GO:0005524">
    <property type="term" value="F:ATP binding"/>
    <property type="evidence" value="ECO:0007669"/>
    <property type="project" value="UniProtKB-UniRule"/>
</dbReference>
<dbReference type="Proteomes" id="UP001251528">
    <property type="component" value="Unassembled WGS sequence"/>
</dbReference>
<evidence type="ECO:0000313" key="9">
    <source>
        <dbReference type="EMBL" id="KAK2609319.1"/>
    </source>
</evidence>
<comment type="similarity">
    <text evidence="1">Belongs to the protein kinase superfamily. CAMK Ser/Thr protein kinase family. CHEK2 subfamily.</text>
</comment>
<dbReference type="PANTHER" id="PTHR48012:SF26">
    <property type="entry name" value="SERINE_THREONINE-PROTEIN KINASE DDB_G0283821-RELATED"/>
    <property type="match status" value="1"/>
</dbReference>
<evidence type="ECO:0000259" key="8">
    <source>
        <dbReference type="PROSITE" id="PS50011"/>
    </source>
</evidence>
<dbReference type="InterPro" id="IPR017441">
    <property type="entry name" value="Protein_kinase_ATP_BS"/>
</dbReference>
<evidence type="ECO:0000313" key="10">
    <source>
        <dbReference type="Proteomes" id="UP001251528"/>
    </source>
</evidence>
<evidence type="ECO:0000256" key="2">
    <source>
        <dbReference type="ARBA" id="ARBA00012513"/>
    </source>
</evidence>
<dbReference type="InterPro" id="IPR050629">
    <property type="entry name" value="STE20/SPS1-PAK"/>
</dbReference>
<dbReference type="GO" id="GO:0005737">
    <property type="term" value="C:cytoplasm"/>
    <property type="evidence" value="ECO:0007669"/>
    <property type="project" value="TreeGrafter"/>
</dbReference>
<dbReference type="SUPFAM" id="SSF56112">
    <property type="entry name" value="Protein kinase-like (PK-like)"/>
    <property type="match status" value="1"/>
</dbReference>
<dbReference type="PROSITE" id="PS50011">
    <property type="entry name" value="PROTEIN_KINASE_DOM"/>
    <property type="match status" value="1"/>
</dbReference>
<dbReference type="AlphaFoldDB" id="A0AAJ0G1J6"/>
<evidence type="ECO:0000256" key="4">
    <source>
        <dbReference type="ARBA" id="ARBA00022840"/>
    </source>
</evidence>
<dbReference type="EC" id="2.7.11.1" evidence="2"/>
<organism evidence="9 10">
    <name type="scientific">Conoideocrella luteorostrata</name>
    <dbReference type="NCBI Taxonomy" id="1105319"/>
    <lineage>
        <taxon>Eukaryota</taxon>
        <taxon>Fungi</taxon>
        <taxon>Dikarya</taxon>
        <taxon>Ascomycota</taxon>
        <taxon>Pezizomycotina</taxon>
        <taxon>Sordariomycetes</taxon>
        <taxon>Hypocreomycetidae</taxon>
        <taxon>Hypocreales</taxon>
        <taxon>Clavicipitaceae</taxon>
        <taxon>Conoideocrella</taxon>
    </lineage>
</organism>
<dbReference type="SMART" id="SM00220">
    <property type="entry name" value="S_TKc"/>
    <property type="match status" value="1"/>
</dbReference>
<feature type="compositionally biased region" description="Basic residues" evidence="6">
    <location>
        <begin position="559"/>
        <end position="576"/>
    </location>
</feature>